<feature type="domain" description="Reverse transcriptase" evidence="1">
    <location>
        <begin position="172"/>
        <end position="312"/>
    </location>
</feature>
<protein>
    <submittedName>
        <fullName evidence="4">Reverse transcriptase domain-containing protein</fullName>
    </submittedName>
</protein>
<dbReference type="STRING" id="70667.A0A183TD40"/>
<dbReference type="EMBL" id="UYSU01038921">
    <property type="protein sequence ID" value="VDM00774.1"/>
    <property type="molecule type" value="Genomic_DNA"/>
</dbReference>
<evidence type="ECO:0000259" key="1">
    <source>
        <dbReference type="Pfam" id="PF00078"/>
    </source>
</evidence>
<evidence type="ECO:0000313" key="4">
    <source>
        <dbReference type="WBParaSite" id="SSLN_0001493001-mRNA-1"/>
    </source>
</evidence>
<evidence type="ECO:0000313" key="3">
    <source>
        <dbReference type="Proteomes" id="UP000275846"/>
    </source>
</evidence>
<accession>A0A183TD40</accession>
<organism evidence="4">
    <name type="scientific">Schistocephalus solidus</name>
    <name type="common">Tapeworm</name>
    <dbReference type="NCBI Taxonomy" id="70667"/>
    <lineage>
        <taxon>Eukaryota</taxon>
        <taxon>Metazoa</taxon>
        <taxon>Spiralia</taxon>
        <taxon>Lophotrochozoa</taxon>
        <taxon>Platyhelminthes</taxon>
        <taxon>Cestoda</taxon>
        <taxon>Eucestoda</taxon>
        <taxon>Diphyllobothriidea</taxon>
        <taxon>Diphyllobothriidae</taxon>
        <taxon>Schistocephalus</taxon>
    </lineage>
</organism>
<dbReference type="WBParaSite" id="SSLN_0001493001-mRNA-1">
    <property type="protein sequence ID" value="SSLN_0001493001-mRNA-1"/>
    <property type="gene ID" value="SSLN_0001493001"/>
</dbReference>
<dbReference type="Pfam" id="PF00078">
    <property type="entry name" value="RVT_1"/>
    <property type="match status" value="1"/>
</dbReference>
<evidence type="ECO:0000313" key="2">
    <source>
        <dbReference type="EMBL" id="VDM00774.1"/>
    </source>
</evidence>
<dbReference type="InterPro" id="IPR000477">
    <property type="entry name" value="RT_dom"/>
</dbReference>
<dbReference type="PANTHER" id="PTHR47027:SF26">
    <property type="entry name" value="REVERSE TRANSCRIPTASE DOMAIN-CONTAINING PROTEIN"/>
    <property type="match status" value="1"/>
</dbReference>
<reference evidence="2 3" key="2">
    <citation type="submission" date="2018-11" db="EMBL/GenBank/DDBJ databases">
        <authorList>
            <consortium name="Pathogen Informatics"/>
        </authorList>
    </citation>
    <scope>NUCLEOTIDE SEQUENCE [LARGE SCALE GENOMIC DNA]</scope>
    <source>
        <strain evidence="2 3">NST_G2</strain>
    </source>
</reference>
<keyword evidence="3" id="KW-1185">Reference proteome</keyword>
<dbReference type="OrthoDB" id="786357at2759"/>
<name>A0A183TD40_SCHSO</name>
<proteinExistence type="predicted"/>
<gene>
    <name evidence="2" type="ORF">SSLN_LOCUS14388</name>
</gene>
<sequence>MALPLRGIRSRCGGTPRGGSGRASHLRPLPSPAFLILSQHRVQVAIKAIYGRGIKGTAPLLSSDGTKLLTEKSQILKHWAEHFRSFLNCSLVLSDSAIDRLPQVDTNDDLDLPPSLPETIRAVQQISSGIAPGSDAIPPEFYKHGESRLMAELTTLFQEMWRQEKRHFVAQYARKIFARTLLNRLNCHLEQGRLPESQCGFRRHRGTTDMIFAARQLQEKCQEMRNHPYTNFVDLTKAFDMVNRGGLWKIMQKFGCLEWFTHMARQLHDGMTARVTDNGTVSEAFAVTNGVKQGCILAPTPFILMFSAMLMDAYRDEQPGIRIAYRTDGHLLNSRRMQAPTRVSTTTVHDLLFANDCTLNTDGGGHAKEHGPLRCRLRRFWIYNRYSQNGSTLSRNTRIDDEVAQRICKASQAFGRLQASMWNRHGIHCCPTDLQSQSGFRSAAGLRVESPWYSPVKASQAFGRLQAFVWNRHGIHLKTKLKMYKAVVLMTLLYGAETWTVYSNQSRKLNHFYLSCLRRILKLRWQDRMPDTEVLEWTGILSIPAMLRQVQLRLSGHLVRMDDERLPK</sequence>
<reference evidence="4" key="1">
    <citation type="submission" date="2016-06" db="UniProtKB">
        <authorList>
            <consortium name="WormBaseParasite"/>
        </authorList>
    </citation>
    <scope>IDENTIFICATION</scope>
</reference>
<dbReference type="PANTHER" id="PTHR47027">
    <property type="entry name" value="REVERSE TRANSCRIPTASE DOMAIN-CONTAINING PROTEIN"/>
    <property type="match status" value="1"/>
</dbReference>
<dbReference type="Proteomes" id="UP000275846">
    <property type="component" value="Unassembled WGS sequence"/>
</dbReference>
<dbReference type="AlphaFoldDB" id="A0A183TD40"/>